<dbReference type="SUPFAM" id="SSF102405">
    <property type="entry name" value="MCP/YpsA-like"/>
    <property type="match status" value="1"/>
</dbReference>
<feature type="domain" description="Smf/DprA SLOG" evidence="2">
    <location>
        <begin position="75"/>
        <end position="253"/>
    </location>
</feature>
<evidence type="ECO:0000313" key="3">
    <source>
        <dbReference type="EMBL" id="GAA1605068.1"/>
    </source>
</evidence>
<proteinExistence type="inferred from homology"/>
<sequence>MSRVIDDEALALVALLRHTEARKSWRAVVTEVREAGALEVLHRQNPQTLLDSDPVALLLKAARQDLHAWSDLARVLTLFDDDFPPQLLEVHDVPPLLFARGHLAARGEAELGACIVGSRKASPEAVRIAREVANSLVSMGVAVVSGLAEGIDTAAHQAALAAGGRTVAVIGTGIDQVYPAANRQLQQRIEREGLVLSQFWPGSGPTKASFPMRNATMSAYGMCTLIVAAGEHSGARIQARQAVAHGRPLILTRDVASTTEWGRDLAGSAYDVQVVSDADGAVEAIRAVLKRPRQLDELLADLVQ</sequence>
<dbReference type="Pfam" id="PF02481">
    <property type="entry name" value="DNA_processg_A"/>
    <property type="match status" value="1"/>
</dbReference>
<evidence type="ECO:0000256" key="1">
    <source>
        <dbReference type="ARBA" id="ARBA00006525"/>
    </source>
</evidence>
<dbReference type="InterPro" id="IPR003488">
    <property type="entry name" value="DprA"/>
</dbReference>
<gene>
    <name evidence="3" type="ORF">GCM10009789_68780</name>
</gene>
<dbReference type="InterPro" id="IPR057666">
    <property type="entry name" value="DrpA_SLOG"/>
</dbReference>
<dbReference type="EMBL" id="BAAAOS010000054">
    <property type="protein sequence ID" value="GAA1605068.1"/>
    <property type="molecule type" value="Genomic_DNA"/>
</dbReference>
<dbReference type="PANTHER" id="PTHR43022">
    <property type="entry name" value="PROTEIN SMF"/>
    <property type="match status" value="1"/>
</dbReference>
<keyword evidence="4" id="KW-1185">Reference proteome</keyword>
<accession>A0ABP4QAP9</accession>
<evidence type="ECO:0000259" key="2">
    <source>
        <dbReference type="Pfam" id="PF02481"/>
    </source>
</evidence>
<reference evidence="4" key="1">
    <citation type="journal article" date="2019" name="Int. J. Syst. Evol. Microbiol.">
        <title>The Global Catalogue of Microorganisms (GCM) 10K type strain sequencing project: providing services to taxonomists for standard genome sequencing and annotation.</title>
        <authorList>
            <consortium name="The Broad Institute Genomics Platform"/>
            <consortium name="The Broad Institute Genome Sequencing Center for Infectious Disease"/>
            <person name="Wu L."/>
            <person name="Ma J."/>
        </authorList>
    </citation>
    <scope>NUCLEOTIDE SEQUENCE [LARGE SCALE GENOMIC DNA]</scope>
    <source>
        <strain evidence="4">JCM 14969</strain>
    </source>
</reference>
<comment type="similarity">
    <text evidence="1">Belongs to the DprA/Smf family.</text>
</comment>
<comment type="caution">
    <text evidence="3">The sequence shown here is derived from an EMBL/GenBank/DDBJ whole genome shotgun (WGS) entry which is preliminary data.</text>
</comment>
<dbReference type="PANTHER" id="PTHR43022:SF1">
    <property type="entry name" value="PROTEIN SMF"/>
    <property type="match status" value="1"/>
</dbReference>
<evidence type="ECO:0000313" key="4">
    <source>
        <dbReference type="Proteomes" id="UP001500393"/>
    </source>
</evidence>
<dbReference type="Gene3D" id="3.40.50.450">
    <property type="match status" value="1"/>
</dbReference>
<dbReference type="RefSeq" id="WP_020385386.1">
    <property type="nucleotide sequence ID" value="NZ_BAAAOS010000054.1"/>
</dbReference>
<organism evidence="3 4">
    <name type="scientific">Kribbella sancticallisti</name>
    <dbReference type="NCBI Taxonomy" id="460087"/>
    <lineage>
        <taxon>Bacteria</taxon>
        <taxon>Bacillati</taxon>
        <taxon>Actinomycetota</taxon>
        <taxon>Actinomycetes</taxon>
        <taxon>Propionibacteriales</taxon>
        <taxon>Kribbellaceae</taxon>
        <taxon>Kribbella</taxon>
    </lineage>
</organism>
<dbReference type="Proteomes" id="UP001500393">
    <property type="component" value="Unassembled WGS sequence"/>
</dbReference>
<protein>
    <recommendedName>
        <fullName evidence="2">Smf/DprA SLOG domain-containing protein</fullName>
    </recommendedName>
</protein>
<name>A0ABP4QAP9_9ACTN</name>